<evidence type="ECO:0000256" key="13">
    <source>
        <dbReference type="ARBA" id="ARBA00061423"/>
    </source>
</evidence>
<evidence type="ECO:0000256" key="16">
    <source>
        <dbReference type="ARBA" id="ARBA00076004"/>
    </source>
</evidence>
<dbReference type="FunFam" id="3.40.630.10:FF:000018">
    <property type="entry name" value="Aminoacyl-histidine dipeptidase PepD"/>
    <property type="match status" value="1"/>
</dbReference>
<dbReference type="CDD" id="cd03890">
    <property type="entry name" value="M20_pepD"/>
    <property type="match status" value="1"/>
</dbReference>
<reference evidence="20 21" key="1">
    <citation type="journal article" date="2014" name="PLoS Genet.">
        <title>Hidden diversity in honey bee gut symbionts detected by single-cell genomics.</title>
        <authorList>
            <person name="Engel P."/>
            <person name="Stepanauskas R."/>
            <person name="Moran N."/>
        </authorList>
    </citation>
    <scope>NUCLEOTIDE SEQUENCE [LARGE SCALE GENOMIC DNA]</scope>
    <source>
        <strain evidence="20 21">SCGC AB-598-J21</strain>
    </source>
</reference>
<evidence type="ECO:0000256" key="12">
    <source>
        <dbReference type="ARBA" id="ARBA00044252"/>
    </source>
</evidence>
<evidence type="ECO:0000256" key="9">
    <source>
        <dbReference type="ARBA" id="ARBA00023285"/>
    </source>
</evidence>
<name>A0A074V683_9NEIS</name>
<organism evidence="20 21">
    <name type="scientific">Snodgrassella alvi SCGC AB-598-J21</name>
    <dbReference type="NCBI Taxonomy" id="1385367"/>
    <lineage>
        <taxon>Bacteria</taxon>
        <taxon>Pseudomonadati</taxon>
        <taxon>Pseudomonadota</taxon>
        <taxon>Betaproteobacteria</taxon>
        <taxon>Neisseriales</taxon>
        <taxon>Neisseriaceae</taxon>
        <taxon>Snodgrassella</taxon>
    </lineage>
</organism>
<dbReference type="GO" id="GO:0046872">
    <property type="term" value="F:metal ion binding"/>
    <property type="evidence" value="ECO:0007669"/>
    <property type="project" value="UniProtKB-KW"/>
</dbReference>
<sequence>MSEIEQLQPQPVWQWFARLCAVPRPTFHEQAVREMLVKAAQEHGLKTDIDAKGNLRICKPATAGMENCVPVAIQAHMDMVAQKGADSQHDFQHDPVQTQIKDGWVWANDTTLGADNGIGLAMGLAVIFSEDIAHPELTLIVTVEEEIGMGGAEALSADWLQMPYLINLDTEEAGEIFIGCAGGRDASMTLPLNWQAGKLSACTVRVSGLRGGHSGVDIDKNHANANVLLARVLSGLYAQIPFALGSWQGGELRNVITREAQAVIGLDANTARAAVAPIAAVIAAEWAEETQLDIEVLPAEDLTQAATLESTQKALDLLLAVPNGVMRMSEQFKGIVETSSNMGEVKTGTDGLLIHCLMRSLLETPKDEFSLRLAALARMAGANLELTADYPGWAPNADSPLLKLTSTIFARHYGKQPPLQIIHAGLECGILSGKAPHLDMVSFGPTIRAAHSPKERVEIKAVAECWSVLLDLLKSIPPRQ</sequence>
<evidence type="ECO:0000256" key="3">
    <source>
        <dbReference type="ARBA" id="ARBA00022670"/>
    </source>
</evidence>
<proteinExistence type="inferred from homology"/>
<evidence type="ECO:0000256" key="15">
    <source>
        <dbReference type="ARBA" id="ARBA00075285"/>
    </source>
</evidence>
<dbReference type="Pfam" id="PF07687">
    <property type="entry name" value="M20_dimer"/>
    <property type="match status" value="1"/>
</dbReference>
<comment type="cofactor">
    <cofactor evidence="2">
        <name>Zn(2+)</name>
        <dbReference type="ChEBI" id="CHEBI:29105"/>
    </cofactor>
</comment>
<evidence type="ECO:0000313" key="21">
    <source>
        <dbReference type="Proteomes" id="UP000027644"/>
    </source>
</evidence>
<dbReference type="EMBL" id="AVQL01000441">
    <property type="protein sequence ID" value="KEQ00923.1"/>
    <property type="molecule type" value="Genomic_DNA"/>
</dbReference>
<dbReference type="PRINTS" id="PR00934">
    <property type="entry name" value="XHISDIPTASE"/>
</dbReference>
<evidence type="ECO:0000256" key="8">
    <source>
        <dbReference type="ARBA" id="ARBA00023049"/>
    </source>
</evidence>
<evidence type="ECO:0000256" key="14">
    <source>
        <dbReference type="ARBA" id="ARBA00071271"/>
    </source>
</evidence>
<evidence type="ECO:0000313" key="20">
    <source>
        <dbReference type="EMBL" id="KEQ00923.1"/>
    </source>
</evidence>
<keyword evidence="5" id="KW-0378">Hydrolase</keyword>
<evidence type="ECO:0000256" key="10">
    <source>
        <dbReference type="ARBA" id="ARBA00036421"/>
    </source>
</evidence>
<dbReference type="EC" id="3.4.13.18" evidence="11"/>
<dbReference type="InterPro" id="IPR011650">
    <property type="entry name" value="Peptidase_M20_dimer"/>
</dbReference>
<dbReference type="PANTHER" id="PTHR43501">
    <property type="entry name" value="CYTOSOL NON-SPECIFIC DIPEPTIDASE"/>
    <property type="match status" value="1"/>
</dbReference>
<dbReference type="InterPro" id="IPR001160">
    <property type="entry name" value="Peptidase_M20C"/>
</dbReference>
<comment type="cofactor">
    <cofactor evidence="1">
        <name>Co(2+)</name>
        <dbReference type="ChEBI" id="CHEBI:48828"/>
    </cofactor>
</comment>
<evidence type="ECO:0000256" key="5">
    <source>
        <dbReference type="ARBA" id="ARBA00022801"/>
    </source>
</evidence>
<accession>A0A074V683</accession>
<keyword evidence="8" id="KW-0482">Metalloprotease</keyword>
<evidence type="ECO:0000256" key="4">
    <source>
        <dbReference type="ARBA" id="ARBA00022723"/>
    </source>
</evidence>
<dbReference type="InterPro" id="IPR002933">
    <property type="entry name" value="Peptidase_M20"/>
</dbReference>
<evidence type="ECO:0000256" key="17">
    <source>
        <dbReference type="ARBA" id="ARBA00077688"/>
    </source>
</evidence>
<dbReference type="NCBIfam" id="TIGR01893">
    <property type="entry name" value="aa-his-dipept"/>
    <property type="match status" value="1"/>
</dbReference>
<dbReference type="GO" id="GO:0005829">
    <property type="term" value="C:cytosol"/>
    <property type="evidence" value="ECO:0007669"/>
    <property type="project" value="TreeGrafter"/>
</dbReference>
<comment type="caution">
    <text evidence="20">The sequence shown here is derived from an EMBL/GenBank/DDBJ whole genome shotgun (WGS) entry which is preliminary data.</text>
</comment>
<dbReference type="AlphaFoldDB" id="A0A074V683"/>
<evidence type="ECO:0000256" key="1">
    <source>
        <dbReference type="ARBA" id="ARBA00001941"/>
    </source>
</evidence>
<keyword evidence="6" id="KW-0862">Zinc</keyword>
<evidence type="ECO:0000256" key="6">
    <source>
        <dbReference type="ARBA" id="ARBA00022833"/>
    </source>
</evidence>
<evidence type="ECO:0000259" key="19">
    <source>
        <dbReference type="Pfam" id="PF07687"/>
    </source>
</evidence>
<feature type="domain" description="Peptidase M20 dimerisation" evidence="19">
    <location>
        <begin position="207"/>
        <end position="269"/>
    </location>
</feature>
<keyword evidence="4" id="KW-0479">Metal-binding</keyword>
<evidence type="ECO:0000256" key="11">
    <source>
        <dbReference type="ARBA" id="ARBA00038976"/>
    </source>
</evidence>
<keyword evidence="3" id="KW-0645">Protease</keyword>
<dbReference type="SUPFAM" id="SSF53187">
    <property type="entry name" value="Zn-dependent exopeptidases"/>
    <property type="match status" value="1"/>
</dbReference>
<dbReference type="Gene3D" id="3.40.630.10">
    <property type="entry name" value="Zn peptidases"/>
    <property type="match status" value="2"/>
</dbReference>
<dbReference type="PANTHER" id="PTHR43501:SF1">
    <property type="entry name" value="CYTOSOL NON-SPECIFIC DIPEPTIDASE"/>
    <property type="match status" value="1"/>
</dbReference>
<dbReference type="GO" id="GO:0006508">
    <property type="term" value="P:proteolysis"/>
    <property type="evidence" value="ECO:0007669"/>
    <property type="project" value="UniProtKB-KW"/>
</dbReference>
<keyword evidence="7" id="KW-0224">Dipeptidase</keyword>
<evidence type="ECO:0000256" key="2">
    <source>
        <dbReference type="ARBA" id="ARBA00001947"/>
    </source>
</evidence>
<keyword evidence="9" id="KW-0170">Cobalt</keyword>
<evidence type="ECO:0000256" key="18">
    <source>
        <dbReference type="ARBA" id="ARBA00078074"/>
    </source>
</evidence>
<protein>
    <recommendedName>
        <fullName evidence="14">Cytosol non-specific dipeptidase</fullName>
        <ecNumber evidence="11">3.4.13.18</ecNumber>
    </recommendedName>
    <alternativeName>
        <fullName evidence="17">Aminoacyl-histidine dipeptidase</fullName>
    </alternativeName>
    <alternativeName>
        <fullName evidence="16">Beta-alanyl-histidine dipeptidase</fullName>
    </alternativeName>
    <alternativeName>
        <fullName evidence="15">Carnosinase</fullName>
    </alternativeName>
    <alternativeName>
        <fullName evidence="12">Peptidase D</fullName>
    </alternativeName>
    <alternativeName>
        <fullName evidence="18">Xaa-His dipeptidase</fullName>
    </alternativeName>
</protein>
<dbReference type="GO" id="GO:0070573">
    <property type="term" value="F:metallodipeptidase activity"/>
    <property type="evidence" value="ECO:0007669"/>
    <property type="project" value="TreeGrafter"/>
</dbReference>
<dbReference type="FunFam" id="3.40.630.10:FF:000015">
    <property type="entry name" value="Aminoacyl-histidine dipeptidase PepD"/>
    <property type="match status" value="1"/>
</dbReference>
<comment type="similarity">
    <text evidence="13">Belongs to the peptidase M20C family.</text>
</comment>
<dbReference type="Pfam" id="PF01546">
    <property type="entry name" value="Peptidase_M20"/>
    <property type="match status" value="1"/>
</dbReference>
<gene>
    <name evidence="20" type="ORF">SASC598J21_012820</name>
</gene>
<dbReference type="PIRSF" id="PIRSF016599">
    <property type="entry name" value="Xaa-His_dipept"/>
    <property type="match status" value="1"/>
</dbReference>
<dbReference type="Proteomes" id="UP000027644">
    <property type="component" value="Unassembled WGS sequence"/>
</dbReference>
<comment type="catalytic activity">
    <reaction evidence="10">
        <text>Hydrolysis of dipeptides, preferentially hydrophobic dipeptides including prolyl amino acids.</text>
        <dbReference type="EC" id="3.4.13.18"/>
    </reaction>
</comment>
<evidence type="ECO:0000256" key="7">
    <source>
        <dbReference type="ARBA" id="ARBA00022997"/>
    </source>
</evidence>